<proteinExistence type="predicted"/>
<keyword evidence="3" id="KW-1185">Reference proteome</keyword>
<sequence length="113" mass="11830">MVPLAIAGGLMTAIWDGYTCQQSMPRRETERRDESSSSSTPFESTPCHSPAGLLQTAQAQRRSKTGRWSQGAGVGEIDGDGSCLPSSRAAGSSPAGHCLPSSLLLGCAKFEDE</sequence>
<reference evidence="2" key="1">
    <citation type="journal article" date="2020" name="Phytopathology">
        <title>Genome Sequence Resources of Colletotrichum truncatum, C. plurivorum, C. musicola, and C. sojae: Four Species Pathogenic to Soybean (Glycine max).</title>
        <authorList>
            <person name="Rogerio F."/>
            <person name="Boufleur T.R."/>
            <person name="Ciampi-Guillardi M."/>
            <person name="Sukno S.A."/>
            <person name="Thon M.R."/>
            <person name="Massola Junior N.S."/>
            <person name="Baroncelli R."/>
        </authorList>
    </citation>
    <scope>NUCLEOTIDE SEQUENCE</scope>
    <source>
        <strain evidence="2">LFN00145</strain>
    </source>
</reference>
<feature type="compositionally biased region" description="Basic and acidic residues" evidence="1">
    <location>
        <begin position="25"/>
        <end position="35"/>
    </location>
</feature>
<evidence type="ECO:0000313" key="3">
    <source>
        <dbReference type="Proteomes" id="UP000654918"/>
    </source>
</evidence>
<name>A0A8H6JM66_9PEZI</name>
<dbReference type="Proteomes" id="UP000654918">
    <property type="component" value="Unassembled WGS sequence"/>
</dbReference>
<comment type="caution">
    <text evidence="2">The sequence shown here is derived from an EMBL/GenBank/DDBJ whole genome shotgun (WGS) entry which is preliminary data.</text>
</comment>
<accession>A0A8H6JM66</accession>
<protein>
    <submittedName>
        <fullName evidence="2">Uncharacterized protein</fullName>
    </submittedName>
</protein>
<feature type="region of interest" description="Disordered" evidence="1">
    <location>
        <begin position="21"/>
        <end position="97"/>
    </location>
</feature>
<dbReference type="AlphaFoldDB" id="A0A8H6JM66"/>
<evidence type="ECO:0000313" key="2">
    <source>
        <dbReference type="EMBL" id="KAF6815759.1"/>
    </source>
</evidence>
<feature type="compositionally biased region" description="Low complexity" evidence="1">
    <location>
        <begin position="85"/>
        <end position="96"/>
    </location>
</feature>
<feature type="compositionally biased region" description="Low complexity" evidence="1">
    <location>
        <begin position="36"/>
        <end position="46"/>
    </location>
</feature>
<dbReference type="EMBL" id="WIGO01000350">
    <property type="protein sequence ID" value="KAF6815759.1"/>
    <property type="molecule type" value="Genomic_DNA"/>
</dbReference>
<organism evidence="2 3">
    <name type="scientific">Colletotrichum plurivorum</name>
    <dbReference type="NCBI Taxonomy" id="2175906"/>
    <lineage>
        <taxon>Eukaryota</taxon>
        <taxon>Fungi</taxon>
        <taxon>Dikarya</taxon>
        <taxon>Ascomycota</taxon>
        <taxon>Pezizomycotina</taxon>
        <taxon>Sordariomycetes</taxon>
        <taxon>Hypocreomycetidae</taxon>
        <taxon>Glomerellales</taxon>
        <taxon>Glomerellaceae</taxon>
        <taxon>Colletotrichum</taxon>
        <taxon>Colletotrichum orchidearum species complex</taxon>
    </lineage>
</organism>
<evidence type="ECO:0000256" key="1">
    <source>
        <dbReference type="SAM" id="MobiDB-lite"/>
    </source>
</evidence>
<gene>
    <name evidence="2" type="ORF">CPLU01_14047</name>
</gene>